<keyword evidence="1" id="KW-1133">Transmembrane helix</keyword>
<keyword evidence="1" id="KW-0472">Membrane</keyword>
<feature type="transmembrane region" description="Helical" evidence="1">
    <location>
        <begin position="82"/>
        <end position="103"/>
    </location>
</feature>
<keyword evidence="1" id="KW-0812">Transmembrane</keyword>
<feature type="transmembrane region" description="Helical" evidence="1">
    <location>
        <begin position="12"/>
        <end position="36"/>
    </location>
</feature>
<feature type="transmembrane region" description="Helical" evidence="1">
    <location>
        <begin position="110"/>
        <end position="130"/>
    </location>
</feature>
<feature type="transmembrane region" description="Helical" evidence="1">
    <location>
        <begin position="43"/>
        <end position="62"/>
    </location>
</feature>
<accession>A0ABT2K1Z9</accession>
<sequence>MASSDGALGTTAQFFADLGGSVIALSVLALGVVPLVYSRRSPLPLVLAVLAAVAVPLLVLPLKFAMARTGPDGAPLGDYAGYYPSGHAATAALAYGTLMLLYGGSRRTPYAAVVLLNIAVGAGLVLRGYHWASDVVASWALAVLVMCALTLLSGRFLPSRPSARLPRASPVPEPQDR</sequence>
<dbReference type="Pfam" id="PF01569">
    <property type="entry name" value="PAP2"/>
    <property type="match status" value="1"/>
</dbReference>
<protein>
    <submittedName>
        <fullName evidence="3">Phosphatase PAP2 family protein</fullName>
    </submittedName>
</protein>
<dbReference type="Gene3D" id="1.20.144.10">
    <property type="entry name" value="Phosphatidic acid phosphatase type 2/haloperoxidase"/>
    <property type="match status" value="1"/>
</dbReference>
<dbReference type="InterPro" id="IPR000326">
    <property type="entry name" value="PAP2/HPO"/>
</dbReference>
<feature type="domain" description="Phosphatidic acid phosphatase type 2/haloperoxidase" evidence="2">
    <location>
        <begin position="48"/>
        <end position="152"/>
    </location>
</feature>
<reference evidence="3 4" key="1">
    <citation type="submission" date="2021-10" db="EMBL/GenBank/DDBJ databases">
        <title>Streptomyces gossypii sp. nov., isolated from soil collected from cotton field.</title>
        <authorList>
            <person name="Ge X."/>
            <person name="Chen X."/>
            <person name="Liu W."/>
        </authorList>
    </citation>
    <scope>NUCLEOTIDE SEQUENCE [LARGE SCALE GENOMIC DNA]</scope>
    <source>
        <strain evidence="3 4">N2-109</strain>
    </source>
</reference>
<feature type="transmembrane region" description="Helical" evidence="1">
    <location>
        <begin position="136"/>
        <end position="157"/>
    </location>
</feature>
<comment type="caution">
    <text evidence="3">The sequence shown here is derived from an EMBL/GenBank/DDBJ whole genome shotgun (WGS) entry which is preliminary data.</text>
</comment>
<proteinExistence type="predicted"/>
<evidence type="ECO:0000313" key="3">
    <source>
        <dbReference type="EMBL" id="MCT2594195.1"/>
    </source>
</evidence>
<evidence type="ECO:0000313" key="4">
    <source>
        <dbReference type="Proteomes" id="UP001156389"/>
    </source>
</evidence>
<organism evidence="3 4">
    <name type="scientific">Streptomyces gossypii</name>
    <dbReference type="NCBI Taxonomy" id="2883101"/>
    <lineage>
        <taxon>Bacteria</taxon>
        <taxon>Bacillati</taxon>
        <taxon>Actinomycetota</taxon>
        <taxon>Actinomycetes</taxon>
        <taxon>Kitasatosporales</taxon>
        <taxon>Streptomycetaceae</taxon>
        <taxon>Streptomyces</taxon>
    </lineage>
</organism>
<keyword evidence="4" id="KW-1185">Reference proteome</keyword>
<evidence type="ECO:0000256" key="1">
    <source>
        <dbReference type="SAM" id="Phobius"/>
    </source>
</evidence>
<gene>
    <name evidence="3" type="ORF">LHJ74_30535</name>
</gene>
<dbReference type="SUPFAM" id="SSF48317">
    <property type="entry name" value="Acid phosphatase/Vanadium-dependent haloperoxidase"/>
    <property type="match status" value="1"/>
</dbReference>
<evidence type="ECO:0000259" key="2">
    <source>
        <dbReference type="Pfam" id="PF01569"/>
    </source>
</evidence>
<name>A0ABT2K1Z9_9ACTN</name>
<dbReference type="InterPro" id="IPR036938">
    <property type="entry name" value="PAP2/HPO_sf"/>
</dbReference>
<dbReference type="EMBL" id="JAJAGO010000019">
    <property type="protein sequence ID" value="MCT2594195.1"/>
    <property type="molecule type" value="Genomic_DNA"/>
</dbReference>
<dbReference type="Proteomes" id="UP001156389">
    <property type="component" value="Unassembled WGS sequence"/>
</dbReference>
<dbReference type="RefSeq" id="WP_260221510.1">
    <property type="nucleotide sequence ID" value="NZ_JAJAGO010000019.1"/>
</dbReference>